<accession>A0ABR1JXQ3</accession>
<comment type="caution">
    <text evidence="7">The sequence shown here is derived from an EMBL/GenBank/DDBJ whole genome shotgun (WGS) entry which is preliminary data.</text>
</comment>
<sequence length="267" mass="29752">MLIKNIVPGLVNGSCGRIIEFITIHEAMKRHIRIAELKGGQREHDDDDDDDEPGLGLSKPKRSGPPPEFVPLNEVIYSPTQEWPLVEFTSGDMLLCAPVDFTVEGFMGNVEAKRTQVPLILAWALSIHKSQGQTLQRVKIDLGRVFEKGQAYVAISRATTMEHLEIVNFNPAKVEAHPRVIAWQRQHVPPASLSQVHAAPSQATSSQAQAVLPQVVQPQAAPSTPMRTVVSTVYPKTPKTPIELDEELWAEMDSDYAVRQYFTLYDR</sequence>
<dbReference type="PANTHER" id="PTHR47642:SF5">
    <property type="entry name" value="ATP-DEPENDENT DNA HELICASE"/>
    <property type="match status" value="1"/>
</dbReference>
<proteinExistence type="predicted"/>
<keyword evidence="8" id="KW-1185">Reference proteome</keyword>
<dbReference type="InterPro" id="IPR027417">
    <property type="entry name" value="P-loop_NTPase"/>
</dbReference>
<keyword evidence="3 7" id="KW-0347">Helicase</keyword>
<dbReference type="Proteomes" id="UP001498398">
    <property type="component" value="Unassembled WGS sequence"/>
</dbReference>
<evidence type="ECO:0000256" key="4">
    <source>
        <dbReference type="ARBA" id="ARBA00022840"/>
    </source>
</evidence>
<dbReference type="Gene3D" id="3.40.50.300">
    <property type="entry name" value="P-loop containing nucleotide triphosphate hydrolases"/>
    <property type="match status" value="1"/>
</dbReference>
<evidence type="ECO:0000259" key="6">
    <source>
        <dbReference type="Pfam" id="PF02689"/>
    </source>
</evidence>
<evidence type="ECO:0000256" key="1">
    <source>
        <dbReference type="ARBA" id="ARBA00022741"/>
    </source>
</evidence>
<dbReference type="SUPFAM" id="SSF52540">
    <property type="entry name" value="P-loop containing nucleoside triphosphate hydrolases"/>
    <property type="match status" value="1"/>
</dbReference>
<organism evidence="7 8">
    <name type="scientific">Marasmiellus scandens</name>
    <dbReference type="NCBI Taxonomy" id="2682957"/>
    <lineage>
        <taxon>Eukaryota</taxon>
        <taxon>Fungi</taxon>
        <taxon>Dikarya</taxon>
        <taxon>Basidiomycota</taxon>
        <taxon>Agaricomycotina</taxon>
        <taxon>Agaricomycetes</taxon>
        <taxon>Agaricomycetidae</taxon>
        <taxon>Agaricales</taxon>
        <taxon>Marasmiineae</taxon>
        <taxon>Omphalotaceae</taxon>
        <taxon>Marasmiellus</taxon>
    </lineage>
</organism>
<evidence type="ECO:0000313" key="8">
    <source>
        <dbReference type="Proteomes" id="UP001498398"/>
    </source>
</evidence>
<evidence type="ECO:0000256" key="2">
    <source>
        <dbReference type="ARBA" id="ARBA00022801"/>
    </source>
</evidence>
<feature type="domain" description="DNA replication helicase" evidence="6">
    <location>
        <begin position="124"/>
        <end position="175"/>
    </location>
</feature>
<feature type="region of interest" description="Disordered" evidence="5">
    <location>
        <begin position="38"/>
        <end position="68"/>
    </location>
</feature>
<dbReference type="CDD" id="cd18809">
    <property type="entry name" value="SF1_C_RecD"/>
    <property type="match status" value="1"/>
</dbReference>
<keyword evidence="4" id="KW-0067">ATP-binding</keyword>
<gene>
    <name evidence="7" type="primary">PIF1</name>
    <name evidence="7" type="ORF">VKT23_020775</name>
</gene>
<evidence type="ECO:0000256" key="3">
    <source>
        <dbReference type="ARBA" id="ARBA00022806"/>
    </source>
</evidence>
<dbReference type="EC" id="3.6.4.12" evidence="7"/>
<dbReference type="InterPro" id="IPR003840">
    <property type="entry name" value="DNA_helicase_dom"/>
</dbReference>
<dbReference type="InterPro" id="IPR051055">
    <property type="entry name" value="PIF1_helicase"/>
</dbReference>
<evidence type="ECO:0000256" key="5">
    <source>
        <dbReference type="SAM" id="MobiDB-lite"/>
    </source>
</evidence>
<dbReference type="EMBL" id="JBANRG010000003">
    <property type="protein sequence ID" value="KAK7468613.1"/>
    <property type="molecule type" value="Genomic_DNA"/>
</dbReference>
<dbReference type="GO" id="GO:0016787">
    <property type="term" value="F:hydrolase activity"/>
    <property type="evidence" value="ECO:0007669"/>
    <property type="project" value="UniProtKB-KW"/>
</dbReference>
<name>A0ABR1JXQ3_9AGAR</name>
<reference evidence="7 8" key="1">
    <citation type="submission" date="2024-01" db="EMBL/GenBank/DDBJ databases">
        <title>A draft genome for the cacao thread blight pathogen Marasmiellus scandens.</title>
        <authorList>
            <person name="Baruah I.K."/>
            <person name="Leung J."/>
            <person name="Bukari Y."/>
            <person name="Amoako-Attah I."/>
            <person name="Meinhardt L.W."/>
            <person name="Bailey B.A."/>
            <person name="Cohen S.P."/>
        </authorList>
    </citation>
    <scope>NUCLEOTIDE SEQUENCE [LARGE SCALE GENOMIC DNA]</scope>
    <source>
        <strain evidence="7 8">GH-19</strain>
    </source>
</reference>
<dbReference type="GO" id="GO:0003678">
    <property type="term" value="F:DNA helicase activity"/>
    <property type="evidence" value="ECO:0007669"/>
    <property type="project" value="UniProtKB-EC"/>
</dbReference>
<dbReference type="Pfam" id="PF02689">
    <property type="entry name" value="Herpes_Helicase"/>
    <property type="match status" value="1"/>
</dbReference>
<dbReference type="PANTHER" id="PTHR47642">
    <property type="entry name" value="ATP-DEPENDENT DNA HELICASE"/>
    <property type="match status" value="1"/>
</dbReference>
<protein>
    <submittedName>
        <fullName evidence="7">DNA helicase</fullName>
        <ecNumber evidence="7">3.6.4.12</ecNumber>
    </submittedName>
</protein>
<keyword evidence="1" id="KW-0547">Nucleotide-binding</keyword>
<evidence type="ECO:0000313" key="7">
    <source>
        <dbReference type="EMBL" id="KAK7468613.1"/>
    </source>
</evidence>
<keyword evidence="2 7" id="KW-0378">Hydrolase</keyword>